<organism evidence="1 2">
    <name type="scientific">Dyadobacter endophyticus</name>
    <dbReference type="NCBI Taxonomy" id="1749036"/>
    <lineage>
        <taxon>Bacteria</taxon>
        <taxon>Pseudomonadati</taxon>
        <taxon>Bacteroidota</taxon>
        <taxon>Cytophagia</taxon>
        <taxon>Cytophagales</taxon>
        <taxon>Spirosomataceae</taxon>
        <taxon>Dyadobacter</taxon>
    </lineage>
</organism>
<name>A0ABQ1YS10_9BACT</name>
<dbReference type="Pfam" id="PF19666">
    <property type="entry name" value="DUF6169"/>
    <property type="match status" value="1"/>
</dbReference>
<evidence type="ECO:0000313" key="2">
    <source>
        <dbReference type="Proteomes" id="UP000600214"/>
    </source>
</evidence>
<comment type="caution">
    <text evidence="1">The sequence shown here is derived from an EMBL/GenBank/DDBJ whole genome shotgun (WGS) entry which is preliminary data.</text>
</comment>
<reference evidence="2" key="1">
    <citation type="journal article" date="2019" name="Int. J. Syst. Evol. Microbiol.">
        <title>The Global Catalogue of Microorganisms (GCM) 10K type strain sequencing project: providing services to taxonomists for standard genome sequencing and annotation.</title>
        <authorList>
            <consortium name="The Broad Institute Genomics Platform"/>
            <consortium name="The Broad Institute Genome Sequencing Center for Infectious Disease"/>
            <person name="Wu L."/>
            <person name="Ma J."/>
        </authorList>
    </citation>
    <scope>NUCLEOTIDE SEQUENCE [LARGE SCALE GENOMIC DNA]</scope>
    <source>
        <strain evidence="2">CGMCC 1.15288</strain>
    </source>
</reference>
<proteinExistence type="predicted"/>
<gene>
    <name evidence="1" type="ORF">GCM10007423_28430</name>
</gene>
<accession>A0ABQ1YS10</accession>
<sequence>MTHLESNSTEVYPNERFGSYFLFTTVQDIVVKVNLFQDPRFFPDNPEIEEAFNFFIETNKHSMGLDARLRNTVIAILANFLKENNPIIIYYCDPLDGRGHLRYAKFNRWFYMVGDPSVEKHDREFIVNDLKIDESGNVFRTKLTVYASILLRKNHPDYDSAISLFHSGELDKTGKL</sequence>
<protein>
    <submittedName>
        <fullName evidence="1">Uncharacterized protein</fullName>
    </submittedName>
</protein>
<evidence type="ECO:0000313" key="1">
    <source>
        <dbReference type="EMBL" id="GGH36245.1"/>
    </source>
</evidence>
<dbReference type="InterPro" id="IPR046167">
    <property type="entry name" value="DUF6169"/>
</dbReference>
<dbReference type="EMBL" id="BMIA01000002">
    <property type="protein sequence ID" value="GGH36245.1"/>
    <property type="molecule type" value="Genomic_DNA"/>
</dbReference>
<dbReference type="Proteomes" id="UP000600214">
    <property type="component" value="Unassembled WGS sequence"/>
</dbReference>
<keyword evidence="2" id="KW-1185">Reference proteome</keyword>